<evidence type="ECO:0000313" key="4">
    <source>
        <dbReference type="Proteomes" id="UP001225906"/>
    </source>
</evidence>
<name>A0ABT9JPD1_9PROT</name>
<protein>
    <submittedName>
        <fullName evidence="3">Uncharacterized protein</fullName>
    </submittedName>
</protein>
<keyword evidence="2" id="KW-0812">Transmembrane</keyword>
<keyword evidence="2" id="KW-1133">Transmembrane helix</keyword>
<keyword evidence="4" id="KW-1185">Reference proteome</keyword>
<proteinExistence type="predicted"/>
<feature type="transmembrane region" description="Helical" evidence="2">
    <location>
        <begin position="31"/>
        <end position="52"/>
    </location>
</feature>
<sequence length="97" mass="11336">MSLEEKQNESISKSLARTQEQKSAPLDFFRVVKFFGCIFVSLSFVIAIFTKGLFVLSKKGFSIVSVEESPQLFWFFFVLYGWLTIAVVHSLWRRFIR</sequence>
<dbReference type="Proteomes" id="UP001225906">
    <property type="component" value="Unassembled WGS sequence"/>
</dbReference>
<feature type="transmembrane region" description="Helical" evidence="2">
    <location>
        <begin position="72"/>
        <end position="92"/>
    </location>
</feature>
<feature type="region of interest" description="Disordered" evidence="1">
    <location>
        <begin position="1"/>
        <end position="20"/>
    </location>
</feature>
<comment type="caution">
    <text evidence="3">The sequence shown here is derived from an EMBL/GenBank/DDBJ whole genome shotgun (WGS) entry which is preliminary data.</text>
</comment>
<dbReference type="EMBL" id="JAVCAP010000001">
    <property type="protein sequence ID" value="MDP8566427.1"/>
    <property type="molecule type" value="Genomic_DNA"/>
</dbReference>
<gene>
    <name evidence="3" type="ORF">Q9291_01070</name>
</gene>
<accession>A0ABT9JPD1</accession>
<dbReference type="RefSeq" id="WP_306388130.1">
    <property type="nucleotide sequence ID" value="NZ_JAVCAP010000001.1"/>
</dbReference>
<reference evidence="4" key="1">
    <citation type="journal article" date="2019" name="Int. J. Syst. Evol. Microbiol.">
        <title>The Global Catalogue of Microorganisms (GCM) 10K type strain sequencing project: providing services to taxonomists for standard genome sequencing and annotation.</title>
        <authorList>
            <consortium name="The Broad Institute Genomics Platform"/>
            <consortium name="The Broad Institute Genome Sequencing Center for Infectious Disease"/>
            <person name="Wu L."/>
            <person name="Ma J."/>
        </authorList>
    </citation>
    <scope>NUCLEOTIDE SEQUENCE [LARGE SCALE GENOMIC DNA]</scope>
    <source>
        <strain evidence="4">VKM B-3159</strain>
    </source>
</reference>
<organism evidence="3 4">
    <name type="scientific">Methylophilus aquaticus</name>
    <dbReference type="NCBI Taxonomy" id="1971610"/>
    <lineage>
        <taxon>Bacteria</taxon>
        <taxon>Pseudomonadati</taxon>
        <taxon>Pseudomonadota</taxon>
        <taxon>Betaproteobacteria</taxon>
        <taxon>Nitrosomonadales</taxon>
        <taxon>Methylophilaceae</taxon>
        <taxon>Methylophilus</taxon>
    </lineage>
</organism>
<feature type="compositionally biased region" description="Polar residues" evidence="1">
    <location>
        <begin position="9"/>
        <end position="20"/>
    </location>
</feature>
<evidence type="ECO:0000256" key="1">
    <source>
        <dbReference type="SAM" id="MobiDB-lite"/>
    </source>
</evidence>
<evidence type="ECO:0000256" key="2">
    <source>
        <dbReference type="SAM" id="Phobius"/>
    </source>
</evidence>
<keyword evidence="2" id="KW-0472">Membrane</keyword>
<evidence type="ECO:0000313" key="3">
    <source>
        <dbReference type="EMBL" id="MDP8566427.1"/>
    </source>
</evidence>